<evidence type="ECO:0008006" key="4">
    <source>
        <dbReference type="Google" id="ProtNLM"/>
    </source>
</evidence>
<feature type="region of interest" description="Disordered" evidence="1">
    <location>
        <begin position="1"/>
        <end position="39"/>
    </location>
</feature>
<dbReference type="InterPro" id="IPR025855">
    <property type="entry name" value="Replic_Relax"/>
</dbReference>
<feature type="region of interest" description="Disordered" evidence="1">
    <location>
        <begin position="298"/>
        <end position="324"/>
    </location>
</feature>
<organism evidence="2 3">
    <name type="scientific">Dactylosporangium salmoneum</name>
    <dbReference type="NCBI Taxonomy" id="53361"/>
    <lineage>
        <taxon>Bacteria</taxon>
        <taxon>Bacillati</taxon>
        <taxon>Actinomycetota</taxon>
        <taxon>Actinomycetes</taxon>
        <taxon>Micromonosporales</taxon>
        <taxon>Micromonosporaceae</taxon>
        <taxon>Dactylosporangium</taxon>
    </lineage>
</organism>
<accession>A0ABP5TCU9</accession>
<evidence type="ECO:0000256" key="1">
    <source>
        <dbReference type="SAM" id="MobiDB-lite"/>
    </source>
</evidence>
<sequence length="324" mass="35876">MPGTDPTRHFPAGEVSRPGNHRTHQPRTTDAGPPTHGSTLIQISHRLRPRDYAIAALLHEHTMLTTDQLTAILFTNPITCRHRLGILRSIGFVDRFIRRNQPGTPNVVCWVAGPLSSRMTALAAGESPPTPKALRERQDRIYASPTLDHLIAVNWVGTRLLARSRADRTTSLLRWWSERTTANRFGQRIHPDGHGIWAAGDRQVGFFLELDRGTEPIGKVADKLTSHRRLTAEGGPTYPILFALPSRTREQHLHRRLAERPEPTLVVATTSPESGTDPADPVWRLAGNGRHRLALADLPASHGQPGPLNPGPPTAAEHPLRHTR</sequence>
<keyword evidence="3" id="KW-1185">Reference proteome</keyword>
<evidence type="ECO:0000313" key="2">
    <source>
        <dbReference type="EMBL" id="GAA2349861.1"/>
    </source>
</evidence>
<gene>
    <name evidence="2" type="ORF">GCM10010170_039120</name>
</gene>
<dbReference type="Proteomes" id="UP001501444">
    <property type="component" value="Unassembled WGS sequence"/>
</dbReference>
<name>A0ABP5TCU9_9ACTN</name>
<comment type="caution">
    <text evidence="2">The sequence shown here is derived from an EMBL/GenBank/DDBJ whole genome shotgun (WGS) entry which is preliminary data.</text>
</comment>
<reference evidence="3" key="1">
    <citation type="journal article" date="2019" name="Int. J. Syst. Evol. Microbiol.">
        <title>The Global Catalogue of Microorganisms (GCM) 10K type strain sequencing project: providing services to taxonomists for standard genome sequencing and annotation.</title>
        <authorList>
            <consortium name="The Broad Institute Genomics Platform"/>
            <consortium name="The Broad Institute Genome Sequencing Center for Infectious Disease"/>
            <person name="Wu L."/>
            <person name="Ma J."/>
        </authorList>
    </citation>
    <scope>NUCLEOTIDE SEQUENCE [LARGE SCALE GENOMIC DNA]</scope>
    <source>
        <strain evidence="3">JCM 3272</strain>
    </source>
</reference>
<dbReference type="Pfam" id="PF13814">
    <property type="entry name" value="Replic_Relax"/>
    <property type="match status" value="1"/>
</dbReference>
<protein>
    <recommendedName>
        <fullName evidence="4">Replication-relaxation</fullName>
    </recommendedName>
</protein>
<proteinExistence type="predicted"/>
<dbReference type="RefSeq" id="WP_344613866.1">
    <property type="nucleotide sequence ID" value="NZ_BAAARV010000029.1"/>
</dbReference>
<dbReference type="EMBL" id="BAAARV010000029">
    <property type="protein sequence ID" value="GAA2349861.1"/>
    <property type="molecule type" value="Genomic_DNA"/>
</dbReference>
<evidence type="ECO:0000313" key="3">
    <source>
        <dbReference type="Proteomes" id="UP001501444"/>
    </source>
</evidence>